<keyword evidence="3" id="KW-1185">Reference proteome</keyword>
<name>A0A9D4UGW3_ADICA</name>
<evidence type="ECO:0000313" key="2">
    <source>
        <dbReference type="EMBL" id="KAI5067708.1"/>
    </source>
</evidence>
<comment type="caution">
    <text evidence="2">The sequence shown here is derived from an EMBL/GenBank/DDBJ whole genome shotgun (WGS) entry which is preliminary data.</text>
</comment>
<dbReference type="Proteomes" id="UP000886520">
    <property type="component" value="Chromosome 17"/>
</dbReference>
<gene>
    <name evidence="2" type="ORF">GOP47_0018236</name>
</gene>
<protein>
    <submittedName>
        <fullName evidence="2">Uncharacterized protein</fullName>
    </submittedName>
</protein>
<keyword evidence="1" id="KW-0812">Transmembrane</keyword>
<sequence>GLGLSLCRLSNLSLFFSLASFNLYFACSISSGLLSNCLMRNARSSLLISSSHGNAFHVDKWLFDTYSNTHFDVCSSHMDPCFDSHKVDTNRETIDHDVVRLDLQQTLNAT</sequence>
<organism evidence="2 3">
    <name type="scientific">Adiantum capillus-veneris</name>
    <name type="common">Maidenhair fern</name>
    <dbReference type="NCBI Taxonomy" id="13818"/>
    <lineage>
        <taxon>Eukaryota</taxon>
        <taxon>Viridiplantae</taxon>
        <taxon>Streptophyta</taxon>
        <taxon>Embryophyta</taxon>
        <taxon>Tracheophyta</taxon>
        <taxon>Polypodiopsida</taxon>
        <taxon>Polypodiidae</taxon>
        <taxon>Polypodiales</taxon>
        <taxon>Pteridineae</taxon>
        <taxon>Pteridaceae</taxon>
        <taxon>Vittarioideae</taxon>
        <taxon>Adiantum</taxon>
    </lineage>
</organism>
<proteinExistence type="predicted"/>
<accession>A0A9D4UGW3</accession>
<keyword evidence="1" id="KW-0472">Membrane</keyword>
<dbReference type="EMBL" id="JABFUD020000017">
    <property type="protein sequence ID" value="KAI5067708.1"/>
    <property type="molecule type" value="Genomic_DNA"/>
</dbReference>
<evidence type="ECO:0000313" key="3">
    <source>
        <dbReference type="Proteomes" id="UP000886520"/>
    </source>
</evidence>
<reference evidence="2" key="1">
    <citation type="submission" date="2021-01" db="EMBL/GenBank/DDBJ databases">
        <title>Adiantum capillus-veneris genome.</title>
        <authorList>
            <person name="Fang Y."/>
            <person name="Liao Q."/>
        </authorList>
    </citation>
    <scope>NUCLEOTIDE SEQUENCE</scope>
    <source>
        <strain evidence="2">H3</strain>
        <tissue evidence="2">Leaf</tissue>
    </source>
</reference>
<dbReference type="OrthoDB" id="185373at2759"/>
<evidence type="ECO:0000256" key="1">
    <source>
        <dbReference type="SAM" id="Phobius"/>
    </source>
</evidence>
<feature type="non-terminal residue" evidence="2">
    <location>
        <position position="1"/>
    </location>
</feature>
<feature type="transmembrane region" description="Helical" evidence="1">
    <location>
        <begin position="12"/>
        <end position="34"/>
    </location>
</feature>
<dbReference type="AlphaFoldDB" id="A0A9D4UGW3"/>
<keyword evidence="1" id="KW-1133">Transmembrane helix</keyword>